<feature type="transmembrane region" description="Helical" evidence="10">
    <location>
        <begin position="358"/>
        <end position="378"/>
    </location>
</feature>
<feature type="transmembrane region" description="Helical" evidence="10">
    <location>
        <begin position="94"/>
        <end position="117"/>
    </location>
</feature>
<dbReference type="PANTHER" id="PTHR43823">
    <property type="entry name" value="SPORULATION PROTEIN YKVU"/>
    <property type="match status" value="1"/>
</dbReference>
<dbReference type="InterPro" id="IPR002528">
    <property type="entry name" value="MATE_fam"/>
</dbReference>
<keyword evidence="4" id="KW-0813">Transport</keyword>
<comment type="similarity">
    <text evidence="2">Belongs to the multi antimicrobial extrusion (MATE) (TC 2.A.66.1) family. MepA subfamily.</text>
</comment>
<dbReference type="PIRSF" id="PIRSF006603">
    <property type="entry name" value="DinF"/>
    <property type="match status" value="1"/>
</dbReference>
<evidence type="ECO:0000256" key="9">
    <source>
        <dbReference type="ARBA" id="ARBA00023251"/>
    </source>
</evidence>
<feature type="transmembrane region" description="Helical" evidence="10">
    <location>
        <begin position="237"/>
        <end position="260"/>
    </location>
</feature>
<feature type="transmembrane region" description="Helical" evidence="10">
    <location>
        <begin position="280"/>
        <end position="304"/>
    </location>
</feature>
<evidence type="ECO:0000256" key="7">
    <source>
        <dbReference type="ARBA" id="ARBA00022989"/>
    </source>
</evidence>
<dbReference type="CDD" id="cd13143">
    <property type="entry name" value="MATE_MepA_like"/>
    <property type="match status" value="1"/>
</dbReference>
<evidence type="ECO:0000256" key="5">
    <source>
        <dbReference type="ARBA" id="ARBA00022475"/>
    </source>
</evidence>
<dbReference type="PANTHER" id="PTHR43823:SF4">
    <property type="entry name" value="SPORULATION PROTEIN YKVU"/>
    <property type="match status" value="1"/>
</dbReference>
<dbReference type="EMBL" id="JAGIKX010000055">
    <property type="protein sequence ID" value="MBP2259121.1"/>
    <property type="molecule type" value="Genomic_DNA"/>
</dbReference>
<dbReference type="InterPro" id="IPR048279">
    <property type="entry name" value="MdtK-like"/>
</dbReference>
<keyword evidence="5" id="KW-1003">Cell membrane</keyword>
<evidence type="ECO:0000256" key="6">
    <source>
        <dbReference type="ARBA" id="ARBA00022692"/>
    </source>
</evidence>
<keyword evidence="6 10" id="KW-0812">Transmembrane</keyword>
<feature type="transmembrane region" description="Helical" evidence="10">
    <location>
        <begin position="416"/>
        <end position="435"/>
    </location>
</feature>
<evidence type="ECO:0000313" key="11">
    <source>
        <dbReference type="EMBL" id="MBP2259121.1"/>
    </source>
</evidence>
<dbReference type="InterPro" id="IPR051327">
    <property type="entry name" value="MATE_MepA_subfamily"/>
</dbReference>
<evidence type="ECO:0000256" key="3">
    <source>
        <dbReference type="ARBA" id="ARBA00022106"/>
    </source>
</evidence>
<evidence type="ECO:0000256" key="1">
    <source>
        <dbReference type="ARBA" id="ARBA00004651"/>
    </source>
</evidence>
<evidence type="ECO:0000256" key="2">
    <source>
        <dbReference type="ARBA" id="ARBA00008417"/>
    </source>
</evidence>
<evidence type="ECO:0000256" key="4">
    <source>
        <dbReference type="ARBA" id="ARBA00022448"/>
    </source>
</evidence>
<dbReference type="Proteomes" id="UP001519294">
    <property type="component" value="Unassembled WGS sequence"/>
</dbReference>
<feature type="transmembrane region" description="Helical" evidence="10">
    <location>
        <begin position="390"/>
        <end position="410"/>
    </location>
</feature>
<dbReference type="NCBIfam" id="TIGR00797">
    <property type="entry name" value="matE"/>
    <property type="match status" value="1"/>
</dbReference>
<feature type="transmembrane region" description="Helical" evidence="10">
    <location>
        <begin position="325"/>
        <end position="346"/>
    </location>
</feature>
<evidence type="ECO:0000256" key="10">
    <source>
        <dbReference type="SAM" id="Phobius"/>
    </source>
</evidence>
<comment type="subcellular location">
    <subcellularLocation>
        <location evidence="1">Cell membrane</location>
        <topology evidence="1">Multi-pass membrane protein</topology>
    </subcellularLocation>
</comment>
<comment type="caution">
    <text evidence="11">The sequence shown here is derived from an EMBL/GenBank/DDBJ whole genome shotgun (WGS) entry which is preliminary data.</text>
</comment>
<keyword evidence="9" id="KW-0046">Antibiotic resistance</keyword>
<protein>
    <recommendedName>
        <fullName evidence="3">Multidrug export protein MepA</fullName>
    </recommendedName>
</protein>
<dbReference type="InterPro" id="IPR045070">
    <property type="entry name" value="MATE_MepA-like"/>
</dbReference>
<keyword evidence="8 10" id="KW-0472">Membrane</keyword>
<sequence>MGSVNQKLATQSVAKTFFQYFIPTLLGMMLMSVNVVVDGIFVGNGVGSVALASVNIAVPVFSVIISLALLVGMGGGTLYSIAMGENNDDRARKIFTLSMALITVITVVVSVISYINLEALALFFGANQETLPYVLDYMRILFLSSLILSLEAVLSIFVRNDGDPQLAMMGLVVSAILNIGLNYWMIFILELEVKGAALATVIATAFGLLIYTFHFLKKGSNLKLVKMDWNWRSIKSISTIGFPSFLSEAGMGIFVVGYNIAMEYHVGTDGLSAFSVINYLHVFMFLAFIGIASTIQPMISYYYGAKQAESIKKTVKIAETTGISLGLLFLAIGYFGATQLVAIFGIESESIVDLATTGLKLFFLGYLFMGINFIYMTYYQSIGNIKPSIGITLFRGVILLILMLLILPFMLGTAGIWLALPAAEALVAVFLLIFARKHVMEKTFLWHQVQD</sequence>
<feature type="transmembrane region" description="Helical" evidence="10">
    <location>
        <begin position="20"/>
        <end position="44"/>
    </location>
</feature>
<gene>
    <name evidence="11" type="ORF">J2Z81_003114</name>
</gene>
<feature type="transmembrane region" description="Helical" evidence="10">
    <location>
        <begin position="137"/>
        <end position="158"/>
    </location>
</feature>
<accession>A0ABS4SC98</accession>
<proteinExistence type="inferred from homology"/>
<evidence type="ECO:0000313" key="12">
    <source>
        <dbReference type="Proteomes" id="UP001519294"/>
    </source>
</evidence>
<feature type="transmembrane region" description="Helical" evidence="10">
    <location>
        <begin position="170"/>
        <end position="189"/>
    </location>
</feature>
<feature type="transmembrane region" description="Helical" evidence="10">
    <location>
        <begin position="195"/>
        <end position="216"/>
    </location>
</feature>
<feature type="transmembrane region" description="Helical" evidence="10">
    <location>
        <begin position="56"/>
        <end position="82"/>
    </location>
</feature>
<reference evidence="11 12" key="1">
    <citation type="submission" date="2021-03" db="EMBL/GenBank/DDBJ databases">
        <title>Genomic Encyclopedia of Type Strains, Phase IV (KMG-IV): sequencing the most valuable type-strain genomes for metagenomic binning, comparative biology and taxonomic classification.</title>
        <authorList>
            <person name="Goeker M."/>
        </authorList>
    </citation>
    <scope>NUCLEOTIDE SEQUENCE [LARGE SCALE GENOMIC DNA]</scope>
    <source>
        <strain evidence="11 12">DSM 25790</strain>
    </source>
</reference>
<organism evidence="11 12">
    <name type="scientific">Virgibacillus alimentarius</name>
    <dbReference type="NCBI Taxonomy" id="698769"/>
    <lineage>
        <taxon>Bacteria</taxon>
        <taxon>Bacillati</taxon>
        <taxon>Bacillota</taxon>
        <taxon>Bacilli</taxon>
        <taxon>Bacillales</taxon>
        <taxon>Bacillaceae</taxon>
        <taxon>Virgibacillus</taxon>
    </lineage>
</organism>
<name>A0ABS4SC98_9BACI</name>
<keyword evidence="7 10" id="KW-1133">Transmembrane helix</keyword>
<dbReference type="RefSeq" id="WP_226371722.1">
    <property type="nucleotide sequence ID" value="NZ_JAGIKX010000055.1"/>
</dbReference>
<evidence type="ECO:0000256" key="8">
    <source>
        <dbReference type="ARBA" id="ARBA00023136"/>
    </source>
</evidence>
<keyword evidence="12" id="KW-1185">Reference proteome</keyword>
<dbReference type="Pfam" id="PF01554">
    <property type="entry name" value="MatE"/>
    <property type="match status" value="2"/>
</dbReference>